<dbReference type="HOGENOM" id="CLU_2521901_0_0_11"/>
<dbReference type="KEGG" id="ccn:H924_07315"/>
<dbReference type="RefSeq" id="WP_015651336.1">
    <property type="nucleotide sequence ID" value="NC_020506.1"/>
</dbReference>
<name>M1UFF6_9CORY</name>
<dbReference type="PATRIC" id="fig|1121353.3.peg.1494"/>
<dbReference type="Proteomes" id="UP000011760">
    <property type="component" value="Chromosome"/>
</dbReference>
<protein>
    <submittedName>
        <fullName evidence="1">Uncharacterized protein</fullName>
    </submittedName>
</protein>
<sequence>MNATYTLLGELTHKNIGDTISFTYRDDDLIHTTIVAELRSIYFNSDTVTIGVAPHDRDTTHYAEITELPVDTIVGIEEPLEKTW</sequence>
<dbReference type="AlphaFoldDB" id="M1UFF6"/>
<gene>
    <name evidence="1" type="ORF">H924_07315</name>
</gene>
<keyword evidence="2" id="KW-1185">Reference proteome</keyword>
<proteinExistence type="predicted"/>
<evidence type="ECO:0000313" key="2">
    <source>
        <dbReference type="Proteomes" id="UP000011760"/>
    </source>
</evidence>
<accession>M1UFF6</accession>
<evidence type="ECO:0000313" key="1">
    <source>
        <dbReference type="EMBL" id="AGG66905.1"/>
    </source>
</evidence>
<reference evidence="1 2" key="1">
    <citation type="submission" date="2013-02" db="EMBL/GenBank/DDBJ databases">
        <title>The complete genome sequence of Corynebacterium callunae DSM 20147.</title>
        <authorList>
            <person name="Ruckert C."/>
            <person name="Albersmeier A."/>
            <person name="Kalinowski J."/>
        </authorList>
    </citation>
    <scope>NUCLEOTIDE SEQUENCE [LARGE SCALE GENOMIC DNA]</scope>
    <source>
        <strain evidence="1 2">DSM 20147</strain>
    </source>
</reference>
<dbReference type="EMBL" id="CP004354">
    <property type="protein sequence ID" value="AGG66905.1"/>
    <property type="molecule type" value="Genomic_DNA"/>
</dbReference>
<dbReference type="STRING" id="1121353.H924_07315"/>
<organism evidence="1 2">
    <name type="scientific">Corynebacterium callunae DSM 20147</name>
    <dbReference type="NCBI Taxonomy" id="1121353"/>
    <lineage>
        <taxon>Bacteria</taxon>
        <taxon>Bacillati</taxon>
        <taxon>Actinomycetota</taxon>
        <taxon>Actinomycetes</taxon>
        <taxon>Mycobacteriales</taxon>
        <taxon>Corynebacteriaceae</taxon>
        <taxon>Corynebacterium</taxon>
    </lineage>
</organism>